<comment type="caution">
    <text evidence="1">The sequence shown here is derived from an EMBL/GenBank/DDBJ whole genome shotgun (WGS) entry which is preliminary data.</text>
</comment>
<keyword evidence="2" id="KW-1185">Reference proteome</keyword>
<dbReference type="Proteomes" id="UP000011591">
    <property type="component" value="Unassembled WGS sequence"/>
</dbReference>
<accession>M0ALP8</accession>
<dbReference type="AlphaFoldDB" id="M0ALP8"/>
<gene>
    <name evidence="1" type="ORF">C480_20244</name>
</gene>
<evidence type="ECO:0000313" key="1">
    <source>
        <dbReference type="EMBL" id="ELY99635.1"/>
    </source>
</evidence>
<sequence length="69" mass="7585">MTRFHKCILGIAVCPPDYVTDNSITDLELLNSIPHGINDSSNLEAGNIWRGWSIGIRAPTVHHVSEVDS</sequence>
<dbReference type="EMBL" id="AOIP01000056">
    <property type="protein sequence ID" value="ELY99635.1"/>
    <property type="molecule type" value="Genomic_DNA"/>
</dbReference>
<reference evidence="1 2" key="1">
    <citation type="journal article" date="2014" name="PLoS Genet.">
        <title>Phylogenetically driven sequencing of extremely halophilic archaea reveals strategies for static and dynamic osmo-response.</title>
        <authorList>
            <person name="Becker E.A."/>
            <person name="Seitzer P.M."/>
            <person name="Tritt A."/>
            <person name="Larsen D."/>
            <person name="Krusor M."/>
            <person name="Yao A.I."/>
            <person name="Wu D."/>
            <person name="Madern D."/>
            <person name="Eisen J.A."/>
            <person name="Darling A.E."/>
            <person name="Facciotti M.T."/>
        </authorList>
    </citation>
    <scope>NUCLEOTIDE SEQUENCE [LARGE SCALE GENOMIC DNA]</scope>
    <source>
        <strain evidence="1 2">DSM 13077</strain>
    </source>
</reference>
<name>M0ALP8_9EURY</name>
<proteinExistence type="predicted"/>
<protein>
    <submittedName>
        <fullName evidence="1">Uncharacterized protein</fullName>
    </submittedName>
</protein>
<organism evidence="1 2">
    <name type="scientific">Natrialba aegyptia DSM 13077</name>
    <dbReference type="NCBI Taxonomy" id="1227491"/>
    <lineage>
        <taxon>Archaea</taxon>
        <taxon>Methanobacteriati</taxon>
        <taxon>Methanobacteriota</taxon>
        <taxon>Stenosarchaea group</taxon>
        <taxon>Halobacteria</taxon>
        <taxon>Halobacteriales</taxon>
        <taxon>Natrialbaceae</taxon>
        <taxon>Natrialba</taxon>
    </lineage>
</organism>
<evidence type="ECO:0000313" key="2">
    <source>
        <dbReference type="Proteomes" id="UP000011591"/>
    </source>
</evidence>